<evidence type="ECO:0000256" key="2">
    <source>
        <dbReference type="SAM" id="SignalP"/>
    </source>
</evidence>
<keyword evidence="1" id="KW-0812">Transmembrane</keyword>
<sequence>MFDKLIFASLALQLAWASQTASTAKANPASCDPQNPGLASCDADSCNMEIERQTFCSKCTGGKVPVNGECKTTGEAKMCTAGAGPQAGTCTACTGTQSLYMGGCYDECPYGPSENERVCAEAPAGCNIPNCKSCPDGTCTECNDGFVLGDGNKCVASSVNKSGGLPPGAIAGIAVAVVIVVGGLVGFLCWWFLCRGKA</sequence>
<gene>
    <name evidence="4" type="ORF">GLP15_2102</name>
</gene>
<keyword evidence="1" id="KW-1133">Transmembrane helix</keyword>
<dbReference type="VEuPathDB" id="GiardiaDB:GLP15_2102"/>
<reference evidence="4 5" key="1">
    <citation type="journal article" date="2010" name="BMC Genomics">
        <title>Genome analysis and comparative genomics of a Giardia intestinalis assemblage E isolate.</title>
        <authorList>
            <person name="Jerlstrom-Hultqvist J."/>
            <person name="Franzen O."/>
            <person name="Ankarklev J."/>
            <person name="Xu F."/>
            <person name="Nohynkova E."/>
            <person name="Andersson J.O."/>
            <person name="Svard S.G."/>
            <person name="Andersson B."/>
        </authorList>
    </citation>
    <scope>NUCLEOTIDE SEQUENCE [LARGE SCALE GENOMIC DNA]</scope>
    <source>
        <strain evidence="4 5">P15</strain>
    </source>
</reference>
<evidence type="ECO:0000256" key="1">
    <source>
        <dbReference type="SAM" id="Phobius"/>
    </source>
</evidence>
<dbReference type="PANTHER" id="PTHR23275:SF100">
    <property type="entry name" value="EGF-LIKE DOMAIN-CONTAINING PROTEIN"/>
    <property type="match status" value="1"/>
</dbReference>
<dbReference type="SUPFAM" id="SSF57184">
    <property type="entry name" value="Growth factor receptor domain"/>
    <property type="match status" value="1"/>
</dbReference>
<evidence type="ECO:0000313" key="4">
    <source>
        <dbReference type="EMBL" id="EFO61984.1"/>
    </source>
</evidence>
<dbReference type="InterPro" id="IPR005127">
    <property type="entry name" value="Giardia_VSP"/>
</dbReference>
<feature type="chain" id="PRO_5003145016" evidence="2">
    <location>
        <begin position="18"/>
        <end position="198"/>
    </location>
</feature>
<dbReference type="InterPro" id="IPR009030">
    <property type="entry name" value="Growth_fac_rcpt_cys_sf"/>
</dbReference>
<evidence type="ECO:0000259" key="3">
    <source>
        <dbReference type="Pfam" id="PF09132"/>
    </source>
</evidence>
<dbReference type="InterPro" id="IPR015215">
    <property type="entry name" value="BmKX_dom"/>
</dbReference>
<organism evidence="4 5">
    <name type="scientific">Giardia intestinalis (strain P15)</name>
    <name type="common">Giardia lamblia</name>
    <dbReference type="NCBI Taxonomy" id="658858"/>
    <lineage>
        <taxon>Eukaryota</taxon>
        <taxon>Metamonada</taxon>
        <taxon>Diplomonadida</taxon>
        <taxon>Hexamitidae</taxon>
        <taxon>Giardiinae</taxon>
        <taxon>Giardia</taxon>
    </lineage>
</organism>
<dbReference type="AlphaFoldDB" id="E1F6C5"/>
<dbReference type="EMBL" id="ACVC01000197">
    <property type="protein sequence ID" value="EFO61984.1"/>
    <property type="molecule type" value="Genomic_DNA"/>
</dbReference>
<proteinExistence type="predicted"/>
<dbReference type="OrthoDB" id="10350052at2759"/>
<dbReference type="InterPro" id="IPR052798">
    <property type="entry name" value="Giardia_VSA"/>
</dbReference>
<dbReference type="Gene3D" id="2.10.220.10">
    <property type="entry name" value="Hormone Receptor, Insulin-like Growth Factor Receptor 1, Chain A, domain 2"/>
    <property type="match status" value="1"/>
</dbReference>
<dbReference type="Proteomes" id="UP000008974">
    <property type="component" value="Unassembled WGS sequence"/>
</dbReference>
<protein>
    <submittedName>
        <fullName evidence="4">VSP</fullName>
    </submittedName>
</protein>
<name>E1F6C5_GIAIA</name>
<dbReference type="Pfam" id="PF09132">
    <property type="entry name" value="BmKX"/>
    <property type="match status" value="1"/>
</dbReference>
<feature type="signal peptide" evidence="2">
    <location>
        <begin position="1"/>
        <end position="17"/>
    </location>
</feature>
<keyword evidence="2" id="KW-0732">Signal</keyword>
<keyword evidence="1" id="KW-0472">Membrane</keyword>
<feature type="transmembrane region" description="Helical" evidence="1">
    <location>
        <begin position="169"/>
        <end position="193"/>
    </location>
</feature>
<dbReference type="Pfam" id="PF03302">
    <property type="entry name" value="VSP"/>
    <property type="match status" value="1"/>
</dbReference>
<accession>E1F6C5</accession>
<feature type="domain" description="BmKX" evidence="3">
    <location>
        <begin position="65"/>
        <end position="94"/>
    </location>
</feature>
<dbReference type="PANTHER" id="PTHR23275">
    <property type="entry name" value="CABRIOLET.-RELATED"/>
    <property type="match status" value="1"/>
</dbReference>
<comment type="caution">
    <text evidence="4">The sequence shown here is derived from an EMBL/GenBank/DDBJ whole genome shotgun (WGS) entry which is preliminary data.</text>
</comment>
<evidence type="ECO:0000313" key="5">
    <source>
        <dbReference type="Proteomes" id="UP000008974"/>
    </source>
</evidence>